<keyword evidence="1" id="KW-0812">Transmembrane</keyword>
<name>A0A0F9AF58_9ZZZZ</name>
<protein>
    <submittedName>
        <fullName evidence="2">Uncharacterized protein</fullName>
    </submittedName>
</protein>
<comment type="caution">
    <text evidence="2">The sequence shown here is derived from an EMBL/GenBank/DDBJ whole genome shotgun (WGS) entry which is preliminary data.</text>
</comment>
<dbReference type="EMBL" id="LAZR01043029">
    <property type="protein sequence ID" value="KKL08070.1"/>
    <property type="molecule type" value="Genomic_DNA"/>
</dbReference>
<keyword evidence="1" id="KW-1133">Transmembrane helix</keyword>
<proteinExistence type="predicted"/>
<evidence type="ECO:0000256" key="1">
    <source>
        <dbReference type="SAM" id="Phobius"/>
    </source>
</evidence>
<reference evidence="2" key="1">
    <citation type="journal article" date="2015" name="Nature">
        <title>Complex archaea that bridge the gap between prokaryotes and eukaryotes.</title>
        <authorList>
            <person name="Spang A."/>
            <person name="Saw J.H."/>
            <person name="Jorgensen S.L."/>
            <person name="Zaremba-Niedzwiedzka K."/>
            <person name="Martijn J."/>
            <person name="Lind A.E."/>
            <person name="van Eijk R."/>
            <person name="Schleper C."/>
            <person name="Guy L."/>
            <person name="Ettema T.J."/>
        </authorList>
    </citation>
    <scope>NUCLEOTIDE SEQUENCE</scope>
</reference>
<keyword evidence="1" id="KW-0472">Membrane</keyword>
<feature type="transmembrane region" description="Helical" evidence="1">
    <location>
        <begin position="6"/>
        <end position="28"/>
    </location>
</feature>
<sequence length="32" mass="3494">MSKSKLSVGICAFVGELAFLGLLVWLGLKYIH</sequence>
<organism evidence="2">
    <name type="scientific">marine sediment metagenome</name>
    <dbReference type="NCBI Taxonomy" id="412755"/>
    <lineage>
        <taxon>unclassified sequences</taxon>
        <taxon>metagenomes</taxon>
        <taxon>ecological metagenomes</taxon>
    </lineage>
</organism>
<evidence type="ECO:0000313" key="2">
    <source>
        <dbReference type="EMBL" id="KKL08070.1"/>
    </source>
</evidence>
<dbReference type="AlphaFoldDB" id="A0A0F9AF58"/>
<gene>
    <name evidence="2" type="ORF">LCGC14_2579590</name>
</gene>
<accession>A0A0F9AF58</accession>